<dbReference type="EMBL" id="GL376636">
    <property type="status" value="NOT_ANNOTATED_CDS"/>
    <property type="molecule type" value="Genomic_DNA"/>
</dbReference>
<dbReference type="Pfam" id="PF00615">
    <property type="entry name" value="RGS"/>
    <property type="match status" value="1"/>
</dbReference>
<dbReference type="Gene3D" id="1.10.167.10">
    <property type="entry name" value="Regulator of G-protein Signalling 4, domain 2"/>
    <property type="match status" value="1"/>
</dbReference>
<dbReference type="VEuPathDB" id="FungiDB:PYU1_G000057"/>
<dbReference type="OMA" id="CIIFRED"/>
<dbReference type="SMART" id="SM00100">
    <property type="entry name" value="cNMP"/>
    <property type="match status" value="1"/>
</dbReference>
<organism evidence="3 4">
    <name type="scientific">Globisporangium ultimum (strain ATCC 200006 / CBS 805.95 / DAOM BR144)</name>
    <name type="common">Pythium ultimum</name>
    <dbReference type="NCBI Taxonomy" id="431595"/>
    <lineage>
        <taxon>Eukaryota</taxon>
        <taxon>Sar</taxon>
        <taxon>Stramenopiles</taxon>
        <taxon>Oomycota</taxon>
        <taxon>Peronosporomycetes</taxon>
        <taxon>Pythiales</taxon>
        <taxon>Pythiaceae</taxon>
        <taxon>Globisporangium</taxon>
    </lineage>
</organism>
<dbReference type="InterPro" id="IPR036305">
    <property type="entry name" value="RGS_sf"/>
</dbReference>
<dbReference type="STRING" id="431595.K3W516"/>
<dbReference type="AlphaFoldDB" id="K3W516"/>
<dbReference type="InterPro" id="IPR000595">
    <property type="entry name" value="cNMP-bd_dom"/>
</dbReference>
<dbReference type="SUPFAM" id="SSF51206">
    <property type="entry name" value="cAMP-binding domain-like"/>
    <property type="match status" value="2"/>
</dbReference>
<dbReference type="EnsemblProtists" id="PYU1_T000057">
    <property type="protein sequence ID" value="PYU1_T000057"/>
    <property type="gene ID" value="PYU1_G000057"/>
</dbReference>
<dbReference type="InterPro" id="IPR018488">
    <property type="entry name" value="cNMP-bd_CS"/>
</dbReference>
<feature type="domain" description="RGS" evidence="2">
    <location>
        <begin position="458"/>
        <end position="579"/>
    </location>
</feature>
<dbReference type="HOGENOM" id="CLU_450182_0_0_1"/>
<dbReference type="PANTHER" id="PTHR10845:SF192">
    <property type="entry name" value="DOUBLE HIT, ISOFORM B"/>
    <property type="match status" value="1"/>
</dbReference>
<dbReference type="PROSITE" id="PS50132">
    <property type="entry name" value="RGS"/>
    <property type="match status" value="1"/>
</dbReference>
<dbReference type="InParanoid" id="K3W516"/>
<dbReference type="Pfam" id="PF00027">
    <property type="entry name" value="cNMP_binding"/>
    <property type="match status" value="1"/>
</dbReference>
<dbReference type="PROSITE" id="PS50042">
    <property type="entry name" value="CNMP_BINDING_3"/>
    <property type="match status" value="1"/>
</dbReference>
<dbReference type="PANTHER" id="PTHR10845">
    <property type="entry name" value="REGULATOR OF G PROTEIN SIGNALING"/>
    <property type="match status" value="1"/>
</dbReference>
<name>K3W516_GLOUD</name>
<evidence type="ECO:0000313" key="4">
    <source>
        <dbReference type="Proteomes" id="UP000019132"/>
    </source>
</evidence>
<dbReference type="Proteomes" id="UP000019132">
    <property type="component" value="Unassembled WGS sequence"/>
</dbReference>
<reference evidence="3" key="3">
    <citation type="submission" date="2015-02" db="UniProtKB">
        <authorList>
            <consortium name="EnsemblProtists"/>
        </authorList>
    </citation>
    <scope>IDENTIFICATION</scope>
    <source>
        <strain evidence="3">DAOM BR144</strain>
    </source>
</reference>
<accession>K3W516</accession>
<evidence type="ECO:0000313" key="3">
    <source>
        <dbReference type="EnsemblProtists" id="PYU1_T000057"/>
    </source>
</evidence>
<dbReference type="InterPro" id="IPR018490">
    <property type="entry name" value="cNMP-bd_dom_sf"/>
</dbReference>
<dbReference type="CDD" id="cd07440">
    <property type="entry name" value="RGS"/>
    <property type="match status" value="1"/>
</dbReference>
<dbReference type="PRINTS" id="PR01301">
    <property type="entry name" value="RGSPROTEIN"/>
</dbReference>
<dbReference type="PROSITE" id="PS00889">
    <property type="entry name" value="CNMP_BINDING_2"/>
    <property type="match status" value="1"/>
</dbReference>
<dbReference type="SMART" id="SM00315">
    <property type="entry name" value="RGS"/>
    <property type="match status" value="1"/>
</dbReference>
<evidence type="ECO:0000259" key="1">
    <source>
        <dbReference type="PROSITE" id="PS50042"/>
    </source>
</evidence>
<sequence>MGGVFGSQVRHTEVTRIYESSTLLHLIGADQPQKVIHCARLKKTDDRRGIQIKQGQVFLIFEGCLELYHNGVKIQSIRARLQQNNDIGTARPSDTGLAQTKRGRYTVSASMLYDDNGIMQTDEILMYWKSATELVCRYSCQTGGEEVILKSIIADRISVQERTRYLVLPVGEIGAKATAASSLNALTNADLLELLAGIPFFSNIPKDQLTILTDLSTIRVYPSNCIIFREDDGMSTQMFVTLAGTLEVSSTRATEPLATLGAGSFFGEMALLINIPRAATVRATESCMLMSIEKDAFHELLDKSPDVRENVYKLLKERLWMKALMSGVLPYFSSIPLPRMIQLSQDMHINDQLHKNDLVMDQELEDSQFVFIVYGALEITSSELKRGGIHREHSVFLTPGCYCGSFTFQRLGIQKGKVYARSPAVILSCPFKNLLQIFHEFPQVAAEANIAWFGERCDLASVLRHKVLTERYQAFLEAEHSDENFAFCMAVENFRACTPDERNQLAQHMREHYIEPNSPKEVNLPAIIRDSIIDKLKNLAAEEILQSNFYDIAWDEIMRLMMKDSFPRFKKSPMFQSVLDTLDPHLNRKGSKLIEACHIFRESLHAMKHGQVESVAVLRLNRMLSVIRKSHSRHQAVVGSAIISDPTKVRVEG</sequence>
<reference evidence="4" key="2">
    <citation type="submission" date="2010-04" db="EMBL/GenBank/DDBJ databases">
        <authorList>
            <person name="Buell R."/>
            <person name="Hamilton J."/>
            <person name="Hostetler J."/>
        </authorList>
    </citation>
    <scope>NUCLEOTIDE SEQUENCE [LARGE SCALE GENOMIC DNA]</scope>
    <source>
        <strain evidence="4">DAOM:BR144</strain>
    </source>
</reference>
<proteinExistence type="predicted"/>
<reference evidence="4" key="1">
    <citation type="journal article" date="2010" name="Genome Biol.">
        <title>Genome sequence of the necrotrophic plant pathogen Pythium ultimum reveals original pathogenicity mechanisms and effector repertoire.</title>
        <authorList>
            <person name="Levesque C.A."/>
            <person name="Brouwer H."/>
            <person name="Cano L."/>
            <person name="Hamilton J.P."/>
            <person name="Holt C."/>
            <person name="Huitema E."/>
            <person name="Raffaele S."/>
            <person name="Robideau G.P."/>
            <person name="Thines M."/>
            <person name="Win J."/>
            <person name="Zerillo M.M."/>
            <person name="Beakes G.W."/>
            <person name="Boore J.L."/>
            <person name="Busam D."/>
            <person name="Dumas B."/>
            <person name="Ferriera S."/>
            <person name="Fuerstenberg S.I."/>
            <person name="Gachon C.M."/>
            <person name="Gaulin E."/>
            <person name="Govers F."/>
            <person name="Grenville-Briggs L."/>
            <person name="Horner N."/>
            <person name="Hostetler J."/>
            <person name="Jiang R.H."/>
            <person name="Johnson J."/>
            <person name="Krajaejun T."/>
            <person name="Lin H."/>
            <person name="Meijer H.J."/>
            <person name="Moore B."/>
            <person name="Morris P."/>
            <person name="Phuntmart V."/>
            <person name="Puiu D."/>
            <person name="Shetty J."/>
            <person name="Stajich J.E."/>
            <person name="Tripathy S."/>
            <person name="Wawra S."/>
            <person name="van West P."/>
            <person name="Whitty B.R."/>
            <person name="Coutinho P.M."/>
            <person name="Henrissat B."/>
            <person name="Martin F."/>
            <person name="Thomas P.D."/>
            <person name="Tyler B.M."/>
            <person name="De Vries R.P."/>
            <person name="Kamoun S."/>
            <person name="Yandell M."/>
            <person name="Tisserat N."/>
            <person name="Buell C.R."/>
        </authorList>
    </citation>
    <scope>NUCLEOTIDE SEQUENCE</scope>
    <source>
        <strain evidence="4">DAOM:BR144</strain>
    </source>
</reference>
<dbReference type="InterPro" id="IPR016137">
    <property type="entry name" value="RGS"/>
</dbReference>
<dbReference type="Gene3D" id="2.60.120.10">
    <property type="entry name" value="Jelly Rolls"/>
    <property type="match status" value="2"/>
</dbReference>
<dbReference type="InterPro" id="IPR044926">
    <property type="entry name" value="RGS_subdomain_2"/>
</dbReference>
<evidence type="ECO:0000259" key="2">
    <source>
        <dbReference type="PROSITE" id="PS50132"/>
    </source>
</evidence>
<protein>
    <recommendedName>
        <fullName evidence="5">Cyclic nucleotide-binding domain-containing protein</fullName>
    </recommendedName>
</protein>
<feature type="domain" description="Cyclic nucleotide-binding" evidence="1">
    <location>
        <begin position="200"/>
        <end position="318"/>
    </location>
</feature>
<dbReference type="CDD" id="cd00038">
    <property type="entry name" value="CAP_ED"/>
    <property type="match status" value="1"/>
</dbReference>
<dbReference type="eggNOG" id="KOG0498">
    <property type="taxonomic scope" value="Eukaryota"/>
</dbReference>
<dbReference type="InterPro" id="IPR014710">
    <property type="entry name" value="RmlC-like_jellyroll"/>
</dbReference>
<keyword evidence="4" id="KW-1185">Reference proteome</keyword>
<dbReference type="eggNOG" id="KOG3589">
    <property type="taxonomic scope" value="Eukaryota"/>
</dbReference>
<dbReference type="SUPFAM" id="SSF48097">
    <property type="entry name" value="Regulator of G-protein signaling, RGS"/>
    <property type="match status" value="1"/>
</dbReference>
<evidence type="ECO:0008006" key="5">
    <source>
        <dbReference type="Google" id="ProtNLM"/>
    </source>
</evidence>